<dbReference type="NCBIfam" id="TIGR01297">
    <property type="entry name" value="CDF"/>
    <property type="match status" value="1"/>
</dbReference>
<dbReference type="Gene3D" id="1.20.1510.10">
    <property type="entry name" value="Cation efflux protein transmembrane domain"/>
    <property type="match status" value="1"/>
</dbReference>
<dbReference type="GO" id="GO:0006882">
    <property type="term" value="P:intracellular zinc ion homeostasis"/>
    <property type="evidence" value="ECO:0007669"/>
    <property type="project" value="TreeGrafter"/>
</dbReference>
<dbReference type="RefSeq" id="WP_184002032.1">
    <property type="nucleotide sequence ID" value="NZ_BAABIF010000004.1"/>
</dbReference>
<dbReference type="GO" id="GO:0015341">
    <property type="term" value="F:zinc efflux antiporter activity"/>
    <property type="evidence" value="ECO:0007669"/>
    <property type="project" value="TreeGrafter"/>
</dbReference>
<dbReference type="InterPro" id="IPR027469">
    <property type="entry name" value="Cation_efflux_TMD_sf"/>
</dbReference>
<dbReference type="Gene3D" id="3.30.70.1350">
    <property type="entry name" value="Cation efflux protein, cytoplasmic domain"/>
    <property type="match status" value="1"/>
</dbReference>
<dbReference type="PANTHER" id="PTHR43840">
    <property type="entry name" value="MITOCHONDRIAL METAL TRANSPORTER 1-RELATED"/>
    <property type="match status" value="1"/>
</dbReference>
<organism evidence="11 12">
    <name type="scientific">Stakelama sediminis</name>
    <dbReference type="NCBI Taxonomy" id="463200"/>
    <lineage>
        <taxon>Bacteria</taxon>
        <taxon>Pseudomonadati</taxon>
        <taxon>Pseudomonadota</taxon>
        <taxon>Alphaproteobacteria</taxon>
        <taxon>Sphingomonadales</taxon>
        <taxon>Sphingomonadaceae</taxon>
        <taxon>Stakelama</taxon>
    </lineage>
</organism>
<dbReference type="GO" id="GO:0015093">
    <property type="term" value="F:ferrous iron transmembrane transporter activity"/>
    <property type="evidence" value="ECO:0007669"/>
    <property type="project" value="TreeGrafter"/>
</dbReference>
<feature type="domain" description="Cation efflux protein transmembrane" evidence="9">
    <location>
        <begin position="14"/>
        <end position="207"/>
    </location>
</feature>
<comment type="caution">
    <text evidence="11">The sequence shown here is derived from an EMBL/GenBank/DDBJ whole genome shotgun (WGS) entry which is preliminary data.</text>
</comment>
<dbReference type="InterPro" id="IPR058533">
    <property type="entry name" value="Cation_efflux_TM"/>
</dbReference>
<protein>
    <submittedName>
        <fullName evidence="11">Ferrous-iron efflux pump FieF</fullName>
    </submittedName>
</protein>
<keyword evidence="4" id="KW-1003">Cell membrane</keyword>
<feature type="transmembrane region" description="Helical" evidence="8">
    <location>
        <begin position="158"/>
        <end position="176"/>
    </location>
</feature>
<dbReference type="Pfam" id="PF16916">
    <property type="entry name" value="ZT_dimer"/>
    <property type="match status" value="1"/>
</dbReference>
<evidence type="ECO:0000313" key="12">
    <source>
        <dbReference type="Proteomes" id="UP000554342"/>
    </source>
</evidence>
<keyword evidence="7 8" id="KW-0472">Membrane</keyword>
<dbReference type="InterPro" id="IPR027470">
    <property type="entry name" value="Cation_efflux_CTD"/>
</dbReference>
<feature type="transmembrane region" description="Helical" evidence="8">
    <location>
        <begin position="114"/>
        <end position="137"/>
    </location>
</feature>
<gene>
    <name evidence="11" type="ORF">FHR23_001300</name>
</gene>
<comment type="similarity">
    <text evidence="2">Belongs to the cation diffusion facilitator (CDF) transporter (TC 2.A.4) family.</text>
</comment>
<keyword evidence="12" id="KW-1185">Reference proteome</keyword>
<feature type="transmembrane region" description="Helical" evidence="8">
    <location>
        <begin position="182"/>
        <end position="207"/>
    </location>
</feature>
<dbReference type="AlphaFoldDB" id="A0A840YXL1"/>
<accession>A0A840YXL1</accession>
<keyword evidence="6 8" id="KW-1133">Transmembrane helix</keyword>
<comment type="subcellular location">
    <subcellularLocation>
        <location evidence="1">Membrane</location>
        <topology evidence="1">Multi-pass membrane protein</topology>
    </subcellularLocation>
</comment>
<evidence type="ECO:0000313" key="11">
    <source>
        <dbReference type="EMBL" id="MBB5718393.1"/>
    </source>
</evidence>
<proteinExistence type="inferred from homology"/>
<dbReference type="GO" id="GO:0015086">
    <property type="term" value="F:cadmium ion transmembrane transporter activity"/>
    <property type="evidence" value="ECO:0007669"/>
    <property type="project" value="TreeGrafter"/>
</dbReference>
<feature type="domain" description="Cation efflux protein cytoplasmic" evidence="10">
    <location>
        <begin position="212"/>
        <end position="288"/>
    </location>
</feature>
<dbReference type="Proteomes" id="UP000554342">
    <property type="component" value="Unassembled WGS sequence"/>
</dbReference>
<evidence type="ECO:0000259" key="10">
    <source>
        <dbReference type="Pfam" id="PF16916"/>
    </source>
</evidence>
<dbReference type="InterPro" id="IPR036837">
    <property type="entry name" value="Cation_efflux_CTD_sf"/>
</dbReference>
<evidence type="ECO:0000256" key="4">
    <source>
        <dbReference type="ARBA" id="ARBA00022475"/>
    </source>
</evidence>
<evidence type="ECO:0000256" key="5">
    <source>
        <dbReference type="ARBA" id="ARBA00022692"/>
    </source>
</evidence>
<keyword evidence="5 8" id="KW-0812">Transmembrane</keyword>
<evidence type="ECO:0000256" key="8">
    <source>
        <dbReference type="SAM" id="Phobius"/>
    </source>
</evidence>
<evidence type="ECO:0000256" key="7">
    <source>
        <dbReference type="ARBA" id="ARBA00023136"/>
    </source>
</evidence>
<sequence length="316" mass="34197">MNAQAATLKRRAATASVATALFLGILKAVAAWKTGSIAMLASLADSGLDLVASLVTLFGVHVASQPADDDHRFGHGKAEALAALFQVMIITGSAIFILIRAVQRFSEGAVSADAEYGIAVSVIAIVVTLALTRYQAYVLSRTTSLAIGTDNLHYKSDLFLNLSVILALVLEQYAGLTGADPVLGIAIALWLLYGAWSASVHAINELMDREWPEEKRRHFIEVASRHPELKGMHDLRTRTSGDRDFVQFHIWVAPHATVREAHDIMDSIEALLAKEFPETEVLIHVDPEGLVDEGARFAKVDEVTALDDEHGEAKPA</sequence>
<dbReference type="InterPro" id="IPR050291">
    <property type="entry name" value="CDF_Transporter"/>
</dbReference>
<name>A0A840YXL1_9SPHN</name>
<dbReference type="InterPro" id="IPR002524">
    <property type="entry name" value="Cation_efflux"/>
</dbReference>
<evidence type="ECO:0000256" key="6">
    <source>
        <dbReference type="ARBA" id="ARBA00022989"/>
    </source>
</evidence>
<dbReference type="EMBL" id="JACIJI010000001">
    <property type="protein sequence ID" value="MBB5718393.1"/>
    <property type="molecule type" value="Genomic_DNA"/>
</dbReference>
<evidence type="ECO:0000256" key="2">
    <source>
        <dbReference type="ARBA" id="ARBA00008114"/>
    </source>
</evidence>
<reference evidence="11 12" key="1">
    <citation type="submission" date="2020-08" db="EMBL/GenBank/DDBJ databases">
        <title>Genomic Encyclopedia of Type Strains, Phase IV (KMG-IV): sequencing the most valuable type-strain genomes for metagenomic binning, comparative biology and taxonomic classification.</title>
        <authorList>
            <person name="Goeker M."/>
        </authorList>
    </citation>
    <scope>NUCLEOTIDE SEQUENCE [LARGE SCALE GENOMIC DNA]</scope>
    <source>
        <strain evidence="11 12">DSM 27203</strain>
    </source>
</reference>
<evidence type="ECO:0000256" key="1">
    <source>
        <dbReference type="ARBA" id="ARBA00004141"/>
    </source>
</evidence>
<evidence type="ECO:0000256" key="3">
    <source>
        <dbReference type="ARBA" id="ARBA00022448"/>
    </source>
</evidence>
<evidence type="ECO:0000259" key="9">
    <source>
        <dbReference type="Pfam" id="PF01545"/>
    </source>
</evidence>
<feature type="transmembrane region" description="Helical" evidence="8">
    <location>
        <begin position="81"/>
        <end position="102"/>
    </location>
</feature>
<dbReference type="SUPFAM" id="SSF161111">
    <property type="entry name" value="Cation efflux protein transmembrane domain-like"/>
    <property type="match status" value="1"/>
</dbReference>
<feature type="transmembrane region" description="Helical" evidence="8">
    <location>
        <begin position="38"/>
        <end position="60"/>
    </location>
</feature>
<dbReference type="Pfam" id="PF01545">
    <property type="entry name" value="Cation_efflux"/>
    <property type="match status" value="1"/>
</dbReference>
<keyword evidence="3" id="KW-0813">Transport</keyword>
<dbReference type="PANTHER" id="PTHR43840:SF41">
    <property type="entry name" value="CATION-EFFLUX PUMP FIEF"/>
    <property type="match status" value="1"/>
</dbReference>
<dbReference type="GO" id="GO:0005886">
    <property type="term" value="C:plasma membrane"/>
    <property type="evidence" value="ECO:0007669"/>
    <property type="project" value="TreeGrafter"/>
</dbReference>
<dbReference type="SUPFAM" id="SSF160240">
    <property type="entry name" value="Cation efflux protein cytoplasmic domain-like"/>
    <property type="match status" value="1"/>
</dbReference>